<dbReference type="GO" id="GO:0000793">
    <property type="term" value="C:condensed chromosome"/>
    <property type="evidence" value="ECO:0007669"/>
    <property type="project" value="TreeGrafter"/>
</dbReference>
<sequence>MCDYCFSDREHLKVGSGTVCQGDKHKRVVGTMEVVIVISYLLETTQHCSRSCDGKQSRKSPMFTRPSTS</sequence>
<name>A0A8T2EL00_ARASU</name>
<proteinExistence type="predicted"/>
<dbReference type="AlphaFoldDB" id="A0A8T2EL00"/>
<dbReference type="GO" id="GO:0042138">
    <property type="term" value="P:meiotic DNA double-strand break formation"/>
    <property type="evidence" value="ECO:0007669"/>
    <property type="project" value="InterPro"/>
</dbReference>
<accession>A0A8T2EL00</accession>
<dbReference type="Proteomes" id="UP000694251">
    <property type="component" value="Chromosome 4"/>
</dbReference>
<comment type="caution">
    <text evidence="2">The sequence shown here is derived from an EMBL/GenBank/DDBJ whole genome shotgun (WGS) entry which is preliminary data.</text>
</comment>
<evidence type="ECO:0000313" key="2">
    <source>
        <dbReference type="EMBL" id="KAG7623110.1"/>
    </source>
</evidence>
<dbReference type="PANTHER" id="PTHR36722:SF1">
    <property type="entry name" value="TYPE 2 DNA TOPOISOMERASE 6 SUBUNIT B-LIKE"/>
    <property type="match status" value="1"/>
</dbReference>
<organism evidence="2 3">
    <name type="scientific">Arabidopsis suecica</name>
    <name type="common">Swedish thale-cress</name>
    <name type="synonym">Cardaminopsis suecica</name>
    <dbReference type="NCBI Taxonomy" id="45249"/>
    <lineage>
        <taxon>Eukaryota</taxon>
        <taxon>Viridiplantae</taxon>
        <taxon>Streptophyta</taxon>
        <taxon>Embryophyta</taxon>
        <taxon>Tracheophyta</taxon>
        <taxon>Spermatophyta</taxon>
        <taxon>Magnoliopsida</taxon>
        <taxon>eudicotyledons</taxon>
        <taxon>Gunneridae</taxon>
        <taxon>Pentapetalae</taxon>
        <taxon>rosids</taxon>
        <taxon>malvids</taxon>
        <taxon>Brassicales</taxon>
        <taxon>Brassicaceae</taxon>
        <taxon>Camelineae</taxon>
        <taxon>Arabidopsis</taxon>
    </lineage>
</organism>
<evidence type="ECO:0000256" key="1">
    <source>
        <dbReference type="SAM" id="MobiDB-lite"/>
    </source>
</evidence>
<dbReference type="GO" id="GO:0030674">
    <property type="term" value="F:protein-macromolecule adaptor activity"/>
    <property type="evidence" value="ECO:0007669"/>
    <property type="project" value="TreeGrafter"/>
</dbReference>
<dbReference type="EMBL" id="JAEFBJ010000004">
    <property type="protein sequence ID" value="KAG7623111.1"/>
    <property type="molecule type" value="Genomic_DNA"/>
</dbReference>
<dbReference type="PANTHER" id="PTHR36722">
    <property type="entry name" value="TYPE 2 DNA TOPOISOMERASE 6 SUBUNIT B-LIKE"/>
    <property type="match status" value="1"/>
</dbReference>
<dbReference type="OrthoDB" id="10437563at2759"/>
<dbReference type="InterPro" id="IPR034566">
    <property type="entry name" value="MTOPVIB_plant"/>
</dbReference>
<dbReference type="EMBL" id="JAEFBJ010000004">
    <property type="protein sequence ID" value="KAG7623110.1"/>
    <property type="molecule type" value="Genomic_DNA"/>
</dbReference>
<reference evidence="2 3" key="1">
    <citation type="submission" date="2020-12" db="EMBL/GenBank/DDBJ databases">
        <title>Concerted genomic and epigenomic changes stabilize Arabidopsis allopolyploids.</title>
        <authorList>
            <person name="Chen Z."/>
        </authorList>
    </citation>
    <scope>NUCLEOTIDE SEQUENCE [LARGE SCALE GENOMIC DNA]</scope>
    <source>
        <strain evidence="2">As9502</strain>
        <tissue evidence="2">Leaf</tissue>
    </source>
</reference>
<dbReference type="GO" id="GO:0007131">
    <property type="term" value="P:reciprocal meiotic recombination"/>
    <property type="evidence" value="ECO:0007669"/>
    <property type="project" value="TreeGrafter"/>
</dbReference>
<evidence type="ECO:0000313" key="3">
    <source>
        <dbReference type="Proteomes" id="UP000694251"/>
    </source>
</evidence>
<feature type="region of interest" description="Disordered" evidence="1">
    <location>
        <begin position="50"/>
        <end position="69"/>
    </location>
</feature>
<gene>
    <name evidence="2" type="ORF">ISN44_As04g038380</name>
</gene>
<keyword evidence="3" id="KW-1185">Reference proteome</keyword>
<protein>
    <submittedName>
        <fullName evidence="2">Uncharacterized protein</fullName>
    </submittedName>
</protein>